<comment type="caution">
    <text evidence="1">The sequence shown here is derived from an EMBL/GenBank/DDBJ whole genome shotgun (WGS) entry which is preliminary data.</text>
</comment>
<protein>
    <submittedName>
        <fullName evidence="1">Uncharacterized protein</fullName>
    </submittedName>
</protein>
<gene>
    <name evidence="1" type="ORF">FTJAE_7526</name>
</gene>
<dbReference type="GeneID" id="59306521"/>
<name>A0A8H5VR02_9HYPO</name>
<evidence type="ECO:0000313" key="1">
    <source>
        <dbReference type="EMBL" id="KAF5632416.1"/>
    </source>
</evidence>
<proteinExistence type="predicted"/>
<dbReference type="OrthoDB" id="5079741at2759"/>
<dbReference type="Gene3D" id="3.40.50.720">
    <property type="entry name" value="NAD(P)-binding Rossmann-like Domain"/>
    <property type="match status" value="1"/>
</dbReference>
<accession>A0A8H5VR02</accession>
<evidence type="ECO:0000313" key="2">
    <source>
        <dbReference type="Proteomes" id="UP000530670"/>
    </source>
</evidence>
<reference evidence="1 2" key="1">
    <citation type="submission" date="2020-05" db="EMBL/GenBank/DDBJ databases">
        <title>Identification and distribution of gene clusters putatively required for synthesis of sphingolipid metabolism inhibitors in phylogenetically diverse species of the filamentous fungus Fusarium.</title>
        <authorList>
            <person name="Kim H.-S."/>
            <person name="Busman M."/>
            <person name="Brown D.W."/>
            <person name="Divon H."/>
            <person name="Uhlig S."/>
            <person name="Proctor R.H."/>
        </authorList>
    </citation>
    <scope>NUCLEOTIDE SEQUENCE [LARGE SCALE GENOMIC DNA]</scope>
    <source>
        <strain evidence="1 2">NRRL 66243</strain>
    </source>
</reference>
<dbReference type="RefSeq" id="XP_037205402.1">
    <property type="nucleotide sequence ID" value="XM_037354251.1"/>
</dbReference>
<keyword evidence="2" id="KW-1185">Reference proteome</keyword>
<dbReference type="EMBL" id="JAAQRI010000153">
    <property type="protein sequence ID" value="KAF5632416.1"/>
    <property type="molecule type" value="Genomic_DNA"/>
</dbReference>
<organism evidence="1 2">
    <name type="scientific">Fusarium tjaetaba</name>
    <dbReference type="NCBI Taxonomy" id="1567544"/>
    <lineage>
        <taxon>Eukaryota</taxon>
        <taxon>Fungi</taxon>
        <taxon>Dikarya</taxon>
        <taxon>Ascomycota</taxon>
        <taxon>Pezizomycotina</taxon>
        <taxon>Sordariomycetes</taxon>
        <taxon>Hypocreomycetidae</taxon>
        <taxon>Hypocreales</taxon>
        <taxon>Nectriaceae</taxon>
        <taxon>Fusarium</taxon>
        <taxon>Fusarium fujikuroi species complex</taxon>
    </lineage>
</organism>
<dbReference type="InterPro" id="IPR036291">
    <property type="entry name" value="NAD(P)-bd_dom_sf"/>
</dbReference>
<dbReference type="AlphaFoldDB" id="A0A8H5VR02"/>
<sequence length="464" mass="51047">MYTPDRSSSSSMMLDKCIIHGYGYLGSRITGLIEGTRRVQATWTPIGKLSFQVVAIVERDPHRREAAEARHPSIPCFTDIEEALQVFSGPNTFIKDFTSPNGRLRLLSLAHQAGVSVLLEKPLSSPGVEVSLGNYRRIASVSMSEAFNPVVHTLASKLAGEAAEMRSLSFVRVNSLALDRLRNPEARSDIVGGAFVDKLSHDVHLLASGALFGTTDVDFGTPEVQEIAYDIRVQEGATNLCFTSLNGTPLSPLDAKAPGCDPAEMMVDFKMPVKVGSQTFPTRWIASWSGVPSDLATRIGIHDSHVKAALMVSKPDNESPLYPRTNLKLIVCDYVNSAGEDVLLICNLQARGPINAWLMERRSGTEYLHPVEYSVSIIKSMQVFSQHFRHGGYLDLEGIEKADRATLKIRSEFRRPLTDELQIERSLTVLDHNHSVIREPRESQDSSESIHRKLDGILVAGGSV</sequence>
<dbReference type="SUPFAM" id="SSF51735">
    <property type="entry name" value="NAD(P)-binding Rossmann-fold domains"/>
    <property type="match status" value="1"/>
</dbReference>
<dbReference type="Proteomes" id="UP000530670">
    <property type="component" value="Unassembled WGS sequence"/>
</dbReference>